<dbReference type="Pfam" id="PF00271">
    <property type="entry name" value="Helicase_C"/>
    <property type="match status" value="1"/>
</dbReference>
<dbReference type="InterPro" id="IPR044742">
    <property type="entry name" value="DEAD/DEAH_RhlB"/>
</dbReference>
<dbReference type="PROSITE" id="PS51192">
    <property type="entry name" value="HELICASE_ATP_BIND_1"/>
    <property type="match status" value="1"/>
</dbReference>
<dbReference type="InterPro" id="IPR050079">
    <property type="entry name" value="DEAD_box_RNA_helicase"/>
</dbReference>
<name>A0A6A2YIP3_HIBSY</name>
<dbReference type="GO" id="GO:0003676">
    <property type="term" value="F:nucleic acid binding"/>
    <property type="evidence" value="ECO:0007669"/>
    <property type="project" value="InterPro"/>
</dbReference>
<dbReference type="Gene3D" id="3.40.50.300">
    <property type="entry name" value="P-loop containing nucleotide triphosphate hydrolases"/>
    <property type="match status" value="2"/>
</dbReference>
<feature type="domain" description="Helicase C-terminal" evidence="8">
    <location>
        <begin position="297"/>
        <end position="408"/>
    </location>
</feature>
<dbReference type="InterPro" id="IPR001650">
    <property type="entry name" value="Helicase_C-like"/>
</dbReference>
<keyword evidence="5" id="KW-0067">ATP-binding</keyword>
<dbReference type="InterPro" id="IPR011545">
    <property type="entry name" value="DEAD/DEAH_box_helicase_dom"/>
</dbReference>
<evidence type="ECO:0000256" key="5">
    <source>
        <dbReference type="ARBA" id="ARBA00022840"/>
    </source>
</evidence>
<evidence type="ECO:0000259" key="8">
    <source>
        <dbReference type="PROSITE" id="PS51194"/>
    </source>
</evidence>
<accession>A0A6A2YIP3</accession>
<evidence type="ECO:0000313" key="10">
    <source>
        <dbReference type="Proteomes" id="UP000436088"/>
    </source>
</evidence>
<dbReference type="SMART" id="SM00487">
    <property type="entry name" value="DEXDc"/>
    <property type="match status" value="1"/>
</dbReference>
<evidence type="ECO:0000256" key="1">
    <source>
        <dbReference type="ARBA" id="ARBA00006517"/>
    </source>
</evidence>
<dbReference type="GO" id="GO:0003724">
    <property type="term" value="F:RNA helicase activity"/>
    <property type="evidence" value="ECO:0007669"/>
    <property type="project" value="TreeGrafter"/>
</dbReference>
<feature type="region of interest" description="Disordered" evidence="6">
    <location>
        <begin position="1"/>
        <end position="30"/>
    </location>
</feature>
<dbReference type="InterPro" id="IPR014001">
    <property type="entry name" value="Helicase_ATP-bd"/>
</dbReference>
<evidence type="ECO:0000256" key="2">
    <source>
        <dbReference type="ARBA" id="ARBA00022741"/>
    </source>
</evidence>
<sequence>MASIHTAPSLEVTSSAANRRKITPTAPTSRSLSLPFAFKSQFNGLVVGGTPLLGCFNHSFVPRAVATPNSVLSEQAFEGLSLHQDDDRAVLVPALEGRDIIARAKTGTGKTLAFGIPIIKRLTEDDAERTRRMSGRLPRVLVLAPTRELAKQVEKEIKESASYLNTVCVYGGVSYTIQRSALSRGVDVVVGTPGRIIDLIESNDLKLGEVEYLVLDEADQMLAVGFEEDVEEILESLPSKRQSMLFSATMPSWVKKLARKYLDNPLNIDLVGDQDEKLAEGIKLYAISATATSKRTILSDLITVYAKGGKTIVFTQTKRDADEVSMALTSSIASEALHGDISQHQRERTLNGFRQGKFTVLVATDVAARGLDIPNVDLIIHYELPNDAETFVHRSGRTGRAGRKVLQF</sequence>
<dbReference type="Pfam" id="PF00270">
    <property type="entry name" value="DEAD"/>
    <property type="match status" value="1"/>
</dbReference>
<gene>
    <name evidence="9" type="ORF">F3Y22_tig00111671pilonHSYRG00281</name>
</gene>
<evidence type="ECO:0000259" key="7">
    <source>
        <dbReference type="PROSITE" id="PS51192"/>
    </source>
</evidence>
<dbReference type="GO" id="GO:0005524">
    <property type="term" value="F:ATP binding"/>
    <property type="evidence" value="ECO:0007669"/>
    <property type="project" value="UniProtKB-KW"/>
</dbReference>
<dbReference type="SUPFAM" id="SSF52540">
    <property type="entry name" value="P-loop containing nucleoside triphosphate hydrolases"/>
    <property type="match status" value="1"/>
</dbReference>
<dbReference type="GO" id="GO:0005829">
    <property type="term" value="C:cytosol"/>
    <property type="evidence" value="ECO:0007669"/>
    <property type="project" value="TreeGrafter"/>
</dbReference>
<evidence type="ECO:0000256" key="6">
    <source>
        <dbReference type="SAM" id="MobiDB-lite"/>
    </source>
</evidence>
<dbReference type="CDD" id="cd18787">
    <property type="entry name" value="SF2_C_DEAD"/>
    <property type="match status" value="1"/>
</dbReference>
<dbReference type="GO" id="GO:0016787">
    <property type="term" value="F:hydrolase activity"/>
    <property type="evidence" value="ECO:0007669"/>
    <property type="project" value="UniProtKB-KW"/>
</dbReference>
<keyword evidence="10" id="KW-1185">Reference proteome</keyword>
<keyword evidence="4 9" id="KW-0347">Helicase</keyword>
<keyword evidence="2" id="KW-0547">Nucleotide-binding</keyword>
<evidence type="ECO:0000256" key="3">
    <source>
        <dbReference type="ARBA" id="ARBA00022801"/>
    </source>
</evidence>
<dbReference type="SMART" id="SM00490">
    <property type="entry name" value="HELICc"/>
    <property type="match status" value="1"/>
</dbReference>
<evidence type="ECO:0000256" key="4">
    <source>
        <dbReference type="ARBA" id="ARBA00022806"/>
    </source>
</evidence>
<dbReference type="InterPro" id="IPR027417">
    <property type="entry name" value="P-loop_NTPase"/>
</dbReference>
<comment type="caution">
    <text evidence="9">The sequence shown here is derived from an EMBL/GenBank/DDBJ whole genome shotgun (WGS) entry which is preliminary data.</text>
</comment>
<dbReference type="AlphaFoldDB" id="A0A6A2YIP3"/>
<dbReference type="PROSITE" id="PS51194">
    <property type="entry name" value="HELICASE_CTER"/>
    <property type="match status" value="1"/>
</dbReference>
<organism evidence="9 10">
    <name type="scientific">Hibiscus syriacus</name>
    <name type="common">Rose of Sharon</name>
    <dbReference type="NCBI Taxonomy" id="106335"/>
    <lineage>
        <taxon>Eukaryota</taxon>
        <taxon>Viridiplantae</taxon>
        <taxon>Streptophyta</taxon>
        <taxon>Embryophyta</taxon>
        <taxon>Tracheophyta</taxon>
        <taxon>Spermatophyta</taxon>
        <taxon>Magnoliopsida</taxon>
        <taxon>eudicotyledons</taxon>
        <taxon>Gunneridae</taxon>
        <taxon>Pentapetalae</taxon>
        <taxon>rosids</taxon>
        <taxon>malvids</taxon>
        <taxon>Malvales</taxon>
        <taxon>Malvaceae</taxon>
        <taxon>Malvoideae</taxon>
        <taxon>Hibiscus</taxon>
    </lineage>
</organism>
<dbReference type="PANTHER" id="PTHR47959">
    <property type="entry name" value="ATP-DEPENDENT RNA HELICASE RHLE-RELATED"/>
    <property type="match status" value="1"/>
</dbReference>
<proteinExistence type="inferred from homology"/>
<protein>
    <submittedName>
        <fullName evidence="9">DEAD-box ATP-dependent RNA helicase 3</fullName>
    </submittedName>
</protein>
<keyword evidence="3" id="KW-0378">Hydrolase</keyword>
<dbReference type="Proteomes" id="UP000436088">
    <property type="component" value="Unassembled WGS sequence"/>
</dbReference>
<dbReference type="PANTHER" id="PTHR47959:SF1">
    <property type="entry name" value="ATP-DEPENDENT RNA HELICASE DBPA"/>
    <property type="match status" value="1"/>
</dbReference>
<evidence type="ECO:0000313" key="9">
    <source>
        <dbReference type="EMBL" id="KAE8675474.1"/>
    </source>
</evidence>
<reference evidence="9" key="1">
    <citation type="submission" date="2019-09" db="EMBL/GenBank/DDBJ databases">
        <title>Draft genome information of white flower Hibiscus syriacus.</title>
        <authorList>
            <person name="Kim Y.-M."/>
        </authorList>
    </citation>
    <scope>NUCLEOTIDE SEQUENCE [LARGE SCALE GENOMIC DNA]</scope>
    <source>
        <strain evidence="9">YM2019G1</strain>
    </source>
</reference>
<dbReference type="CDD" id="cd00268">
    <property type="entry name" value="DEADc"/>
    <property type="match status" value="1"/>
</dbReference>
<comment type="similarity">
    <text evidence="1">Belongs to the DEAD box helicase family. DDX21/DDX50 subfamily.</text>
</comment>
<feature type="domain" description="Helicase ATP-binding" evidence="7">
    <location>
        <begin position="91"/>
        <end position="268"/>
    </location>
</feature>
<dbReference type="EMBL" id="VEPZ02001401">
    <property type="protein sequence ID" value="KAE8675474.1"/>
    <property type="molecule type" value="Genomic_DNA"/>
</dbReference>